<comment type="caution">
    <text evidence="3">The sequence shown here is derived from an EMBL/GenBank/DDBJ whole genome shotgun (WGS) entry which is preliminary data.</text>
</comment>
<accession>A0A0S7WLY9</accession>
<proteinExistence type="predicted"/>
<dbReference type="Pfam" id="PF13562">
    <property type="entry name" value="NTP_transf_4"/>
    <property type="match status" value="1"/>
</dbReference>
<reference evidence="3 4" key="1">
    <citation type="journal article" date="2015" name="Microbiome">
        <title>Genomic resolution of linkages in carbon, nitrogen, and sulfur cycling among widespread estuary sediment bacteria.</title>
        <authorList>
            <person name="Baker B.J."/>
            <person name="Lazar C.S."/>
            <person name="Teske A.P."/>
            <person name="Dick G.J."/>
        </authorList>
    </citation>
    <scope>NUCLEOTIDE SEQUENCE [LARGE SCALE GENOMIC DNA]</scope>
    <source>
        <strain evidence="3">DG_26</strain>
    </source>
</reference>
<dbReference type="InterPro" id="IPR023917">
    <property type="entry name" value="Bifunctiontional_GlmU_bac-type"/>
</dbReference>
<dbReference type="Proteomes" id="UP000051124">
    <property type="component" value="Unassembled WGS sequence"/>
</dbReference>
<keyword evidence="1" id="KW-0808">Transferase</keyword>
<keyword evidence="2" id="KW-0012">Acyltransferase</keyword>
<evidence type="ECO:0000313" key="3">
    <source>
        <dbReference type="EMBL" id="KPJ51153.1"/>
    </source>
</evidence>
<dbReference type="NCBIfam" id="TIGR03991">
    <property type="entry name" value="alt_bact_glmU"/>
    <property type="match status" value="1"/>
</dbReference>
<name>A0A0S7WLY9_UNCT6</name>
<gene>
    <name evidence="3" type="ORF">AMJ40_00675</name>
</gene>
<evidence type="ECO:0000256" key="2">
    <source>
        <dbReference type="ARBA" id="ARBA00023315"/>
    </source>
</evidence>
<dbReference type="InterPro" id="IPR050065">
    <property type="entry name" value="GlmU-like"/>
</dbReference>
<dbReference type="GO" id="GO:0016746">
    <property type="term" value="F:acyltransferase activity"/>
    <property type="evidence" value="ECO:0007669"/>
    <property type="project" value="UniProtKB-KW"/>
</dbReference>
<organism evidence="3 4">
    <name type="scientific">candidate division TA06 bacterium DG_26</name>
    <dbReference type="NCBI Taxonomy" id="1703771"/>
    <lineage>
        <taxon>Bacteria</taxon>
        <taxon>Bacteria division TA06</taxon>
    </lineage>
</organism>
<dbReference type="AlphaFoldDB" id="A0A0S7WLY9"/>
<dbReference type="PANTHER" id="PTHR43584:SF9">
    <property type="entry name" value="TRANSFERASE HEXAPEPTIDE REPEAT CONTAINING PROTEIN"/>
    <property type="match status" value="1"/>
</dbReference>
<dbReference type="EMBL" id="LIZT01000005">
    <property type="protein sequence ID" value="KPJ51153.1"/>
    <property type="molecule type" value="Genomic_DNA"/>
</dbReference>
<protein>
    <recommendedName>
        <fullName evidence="5">Glucose-1-phosphate thymidylyltransferase</fullName>
    </recommendedName>
</protein>
<evidence type="ECO:0000313" key="4">
    <source>
        <dbReference type="Proteomes" id="UP000051124"/>
    </source>
</evidence>
<dbReference type="GO" id="GO:0016779">
    <property type="term" value="F:nucleotidyltransferase activity"/>
    <property type="evidence" value="ECO:0007669"/>
    <property type="project" value="UniProtKB-ARBA"/>
</dbReference>
<evidence type="ECO:0008006" key="5">
    <source>
        <dbReference type="Google" id="ProtNLM"/>
    </source>
</evidence>
<dbReference type="PATRIC" id="fig|1703771.3.peg.1373"/>
<dbReference type="PANTHER" id="PTHR43584">
    <property type="entry name" value="NUCLEOTIDYL TRANSFERASE"/>
    <property type="match status" value="1"/>
</dbReference>
<sequence length="400" mass="44008">MADAFYLFEDEGWKRLLPLTHLRPASELRCGCFTLRERIERALGIGHLKILARAYLAPVTDLAHAKNLVEGNIYLNARLLAFSRDELLNLGKGEMLLAEDEVAAFRPASPSEIRIPFTAAFLRTQKASYKTKESTAKLVRHPWDLIAESPALLAHDFSLLRPQVLGFIDPAVKVYGDKRALFVGQNSRIEAFSILHLEGPVYIGENVRVGGFSTIAGPCYIGDGTVVDGGKLSESSFGPQCRLGGEIECSIFQGYSNKRHEGFLGHSVIGEWVNLGAGTTNSDLKNNYSEIKVQLGRNTISSGMLKLGCFMGDHTKTGIGTLINTGSYFGVFCNVLGGKLSPKYIPSFSWDTGEVLAEYEVSKAVETARVVMARRGVDVTPELERLFREVFVRTKGERVP</sequence>
<dbReference type="Gene3D" id="2.160.10.10">
    <property type="entry name" value="Hexapeptide repeat proteins"/>
    <property type="match status" value="1"/>
</dbReference>
<dbReference type="InterPro" id="IPR011004">
    <property type="entry name" value="Trimer_LpxA-like_sf"/>
</dbReference>
<dbReference type="SUPFAM" id="SSF51161">
    <property type="entry name" value="Trimeric LpxA-like enzymes"/>
    <property type="match status" value="1"/>
</dbReference>
<evidence type="ECO:0000256" key="1">
    <source>
        <dbReference type="ARBA" id="ARBA00022679"/>
    </source>
</evidence>